<dbReference type="AlphaFoldDB" id="A0A5B7D3K6"/>
<organism evidence="2 3">
    <name type="scientific">Portunus trituberculatus</name>
    <name type="common">Swimming crab</name>
    <name type="synonym">Neptunus trituberculatus</name>
    <dbReference type="NCBI Taxonomy" id="210409"/>
    <lineage>
        <taxon>Eukaryota</taxon>
        <taxon>Metazoa</taxon>
        <taxon>Ecdysozoa</taxon>
        <taxon>Arthropoda</taxon>
        <taxon>Crustacea</taxon>
        <taxon>Multicrustacea</taxon>
        <taxon>Malacostraca</taxon>
        <taxon>Eumalacostraca</taxon>
        <taxon>Eucarida</taxon>
        <taxon>Decapoda</taxon>
        <taxon>Pleocyemata</taxon>
        <taxon>Brachyura</taxon>
        <taxon>Eubrachyura</taxon>
        <taxon>Portunoidea</taxon>
        <taxon>Portunidae</taxon>
        <taxon>Portuninae</taxon>
        <taxon>Portunus</taxon>
    </lineage>
</organism>
<protein>
    <submittedName>
        <fullName evidence="2">Uncharacterized protein</fullName>
    </submittedName>
</protein>
<dbReference type="Proteomes" id="UP000324222">
    <property type="component" value="Unassembled WGS sequence"/>
</dbReference>
<dbReference type="EMBL" id="VSRR010000432">
    <property type="protein sequence ID" value="MPC15504.1"/>
    <property type="molecule type" value="Genomic_DNA"/>
</dbReference>
<name>A0A5B7D3K6_PORTR</name>
<feature type="compositionally biased region" description="Basic and acidic residues" evidence="1">
    <location>
        <begin position="250"/>
        <end position="266"/>
    </location>
</feature>
<reference evidence="2 3" key="1">
    <citation type="submission" date="2019-05" db="EMBL/GenBank/DDBJ databases">
        <title>Another draft genome of Portunus trituberculatus and its Hox gene families provides insights of decapod evolution.</title>
        <authorList>
            <person name="Jeong J.-H."/>
            <person name="Song I."/>
            <person name="Kim S."/>
            <person name="Choi T."/>
            <person name="Kim D."/>
            <person name="Ryu S."/>
            <person name="Kim W."/>
        </authorList>
    </citation>
    <scope>NUCLEOTIDE SEQUENCE [LARGE SCALE GENOMIC DNA]</scope>
    <source>
        <tissue evidence="2">Muscle</tissue>
    </source>
</reference>
<comment type="caution">
    <text evidence="2">The sequence shown here is derived from an EMBL/GenBank/DDBJ whole genome shotgun (WGS) entry which is preliminary data.</text>
</comment>
<accession>A0A5B7D3K6</accession>
<feature type="region of interest" description="Disordered" evidence="1">
    <location>
        <begin position="243"/>
        <end position="266"/>
    </location>
</feature>
<keyword evidence="3" id="KW-1185">Reference proteome</keyword>
<evidence type="ECO:0000313" key="2">
    <source>
        <dbReference type="EMBL" id="MPC15504.1"/>
    </source>
</evidence>
<evidence type="ECO:0000256" key="1">
    <source>
        <dbReference type="SAM" id="MobiDB-lite"/>
    </source>
</evidence>
<evidence type="ECO:0000313" key="3">
    <source>
        <dbReference type="Proteomes" id="UP000324222"/>
    </source>
</evidence>
<sequence>MDIKKSSFLHRSTEAQNELEGDVQCPHLIFVSAGQVLHNIGFLSGTVVAVQTLKRFDPRVKQQVTLQNVVESCTKKILLMIYYHLEQDSPHFPLGRMCSGRQSHLPPDPQADLCYPGCLPSGAWKKWLSYRKNGEMCPCCLGLGVPVGLNGAGGVAPLAGGRCAKSPRTDRRARLKNPVPLTSKVRKKDSNLYTTNIEPQDSSPSDLLLQWRERHGVSVEHSGKGRWLLERCRPMRLRGLHVGNMSMGDKLPHIPSHEGTRGAEERRRDSIRVLGHTGGGAGVIHVLRWERCCCWG</sequence>
<proteinExistence type="predicted"/>
<gene>
    <name evidence="2" type="ORF">E2C01_008296</name>
</gene>